<dbReference type="GO" id="GO:0030976">
    <property type="term" value="F:thiamine pyrophosphate binding"/>
    <property type="evidence" value="ECO:0007669"/>
    <property type="project" value="InterPro"/>
</dbReference>
<dbReference type="Proteomes" id="UP000287447">
    <property type="component" value="Unassembled WGS sequence"/>
</dbReference>
<keyword evidence="5" id="KW-1185">Reference proteome</keyword>
<dbReference type="GO" id="GO:0044281">
    <property type="term" value="P:small molecule metabolic process"/>
    <property type="evidence" value="ECO:0007669"/>
    <property type="project" value="UniProtKB-ARBA"/>
</dbReference>
<evidence type="ECO:0000313" key="4">
    <source>
        <dbReference type="EMBL" id="RVU34151.1"/>
    </source>
</evidence>
<name>A0A3S2Z6H3_9PROT</name>
<dbReference type="Pfam" id="PF02775">
    <property type="entry name" value="TPP_enzyme_C"/>
    <property type="match status" value="1"/>
</dbReference>
<dbReference type="SUPFAM" id="SSF52518">
    <property type="entry name" value="Thiamin diphosphate-binding fold (THDP-binding)"/>
    <property type="match status" value="1"/>
</dbReference>
<gene>
    <name evidence="4" type="ORF">EOI86_23870</name>
</gene>
<evidence type="ECO:0000259" key="3">
    <source>
        <dbReference type="Pfam" id="PF02775"/>
    </source>
</evidence>
<dbReference type="PANTHER" id="PTHR42818:SF1">
    <property type="entry name" value="SULFOPYRUVATE DECARBOXYLASE"/>
    <property type="match status" value="1"/>
</dbReference>
<evidence type="ECO:0000313" key="5">
    <source>
        <dbReference type="Proteomes" id="UP000287447"/>
    </source>
</evidence>
<reference evidence="5" key="1">
    <citation type="submission" date="2019-01" db="EMBL/GenBank/DDBJ databases">
        <title>Gri0909 isolated from a small marine red alga.</title>
        <authorList>
            <person name="Kim J."/>
            <person name="Jeong S.E."/>
            <person name="Jeon C.O."/>
        </authorList>
    </citation>
    <scope>NUCLEOTIDE SEQUENCE [LARGE SCALE GENOMIC DNA]</scope>
    <source>
        <strain evidence="5">Gri0909</strain>
    </source>
</reference>
<keyword evidence="1" id="KW-0210">Decarboxylase</keyword>
<dbReference type="AlphaFoldDB" id="A0A3S2Z6H3"/>
<dbReference type="PANTHER" id="PTHR42818">
    <property type="entry name" value="SULFOPYRUVATE DECARBOXYLASE SUBUNIT ALPHA"/>
    <property type="match status" value="1"/>
</dbReference>
<dbReference type="EMBL" id="SADE01000004">
    <property type="protein sequence ID" value="RVU34151.1"/>
    <property type="molecule type" value="Genomic_DNA"/>
</dbReference>
<protein>
    <submittedName>
        <fullName evidence="4">Aldehyde dehydrogenase</fullName>
    </submittedName>
</protein>
<dbReference type="RefSeq" id="WP_127768181.1">
    <property type="nucleotide sequence ID" value="NZ_SADE01000004.1"/>
</dbReference>
<sequence>MGEVNSGTLLDRRAAVARLLEGRKDLLVVTGLGSPSYDVMAAGDHDNNYYLWAAMGSATTVGLGLAMSQPDKTVLVLTGDGEVMMGVGALATVSITGPKNLTIGVIDNGLFGETGQQRSHAGRGIEISKLAASMDFAWTGIIDDEAGIDDLRDRLSHRDGPQLATIKVTGENAPRVLPPRDGVHIKNRFRAALGFEPI</sequence>
<accession>A0A3S2Z6H3</accession>
<dbReference type="GO" id="GO:0016831">
    <property type="term" value="F:carboxy-lyase activity"/>
    <property type="evidence" value="ECO:0007669"/>
    <property type="project" value="UniProtKB-KW"/>
</dbReference>
<dbReference type="InterPro" id="IPR051818">
    <property type="entry name" value="TPP_dependent_decarboxylase"/>
</dbReference>
<dbReference type="InterPro" id="IPR011766">
    <property type="entry name" value="TPP_enzyme_TPP-bd"/>
</dbReference>
<evidence type="ECO:0000256" key="2">
    <source>
        <dbReference type="ARBA" id="ARBA00023239"/>
    </source>
</evidence>
<dbReference type="Gene3D" id="3.40.50.970">
    <property type="match status" value="1"/>
</dbReference>
<organism evidence="4 5">
    <name type="scientific">Hwanghaeella grinnelliae</name>
    <dbReference type="NCBI Taxonomy" id="2500179"/>
    <lineage>
        <taxon>Bacteria</taxon>
        <taxon>Pseudomonadati</taxon>
        <taxon>Pseudomonadota</taxon>
        <taxon>Alphaproteobacteria</taxon>
        <taxon>Rhodospirillales</taxon>
        <taxon>Rhodospirillaceae</taxon>
        <taxon>Hwanghaeella</taxon>
    </lineage>
</organism>
<dbReference type="OrthoDB" id="6843902at2"/>
<proteinExistence type="predicted"/>
<feature type="domain" description="Thiamine pyrophosphate enzyme TPP-binding" evidence="3">
    <location>
        <begin position="48"/>
        <end position="127"/>
    </location>
</feature>
<evidence type="ECO:0000256" key="1">
    <source>
        <dbReference type="ARBA" id="ARBA00022793"/>
    </source>
</evidence>
<keyword evidence="2" id="KW-0456">Lyase</keyword>
<comment type="caution">
    <text evidence="4">The sequence shown here is derived from an EMBL/GenBank/DDBJ whole genome shotgun (WGS) entry which is preliminary data.</text>
</comment>
<dbReference type="InterPro" id="IPR029061">
    <property type="entry name" value="THDP-binding"/>
</dbReference>